<reference evidence="2" key="2">
    <citation type="submission" date="2023-05" db="EMBL/GenBank/DDBJ databases">
        <authorList>
            <consortium name="Lawrence Berkeley National Laboratory"/>
            <person name="Steindorff A."/>
            <person name="Hensen N."/>
            <person name="Bonometti L."/>
            <person name="Westerberg I."/>
            <person name="Brannstrom I.O."/>
            <person name="Guillou S."/>
            <person name="Cros-Aarteil S."/>
            <person name="Calhoun S."/>
            <person name="Haridas S."/>
            <person name="Kuo A."/>
            <person name="Mondo S."/>
            <person name="Pangilinan J."/>
            <person name="Riley R."/>
            <person name="Labutti K."/>
            <person name="Andreopoulos B."/>
            <person name="Lipzen A."/>
            <person name="Chen C."/>
            <person name="Yanf M."/>
            <person name="Daum C."/>
            <person name="Ng V."/>
            <person name="Clum A."/>
            <person name="Ohm R."/>
            <person name="Martin F."/>
            <person name="Silar P."/>
            <person name="Natvig D."/>
            <person name="Lalanne C."/>
            <person name="Gautier V."/>
            <person name="Ament-Velasquez S.L."/>
            <person name="Kruys A."/>
            <person name="Hutchinson M.I."/>
            <person name="Powell A.J."/>
            <person name="Barry K."/>
            <person name="Miller A.N."/>
            <person name="Grigoriev I.V."/>
            <person name="Debuchy R."/>
            <person name="Gladieux P."/>
            <person name="Thoren M.H."/>
            <person name="Johannesson H."/>
        </authorList>
    </citation>
    <scope>NUCLEOTIDE SEQUENCE</scope>
    <source>
        <strain evidence="2">PSN309</strain>
    </source>
</reference>
<feature type="compositionally biased region" description="Pro residues" evidence="1">
    <location>
        <begin position="48"/>
        <end position="62"/>
    </location>
</feature>
<accession>A0AAN6X3P3</accession>
<protein>
    <submittedName>
        <fullName evidence="2">ATP10 protein-domain-containing protein</fullName>
    </submittedName>
</protein>
<dbReference type="AlphaFoldDB" id="A0AAN6X3P3"/>
<dbReference type="Pfam" id="PF05176">
    <property type="entry name" value="ATP-synt_10"/>
    <property type="match status" value="1"/>
</dbReference>
<dbReference type="PANTHER" id="PTHR28106">
    <property type="entry name" value="MITOCHONDRIAL ATPASE COMPLEX SUBUNIT ATP10"/>
    <property type="match status" value="1"/>
</dbReference>
<evidence type="ECO:0000313" key="2">
    <source>
        <dbReference type="EMBL" id="KAK4192691.1"/>
    </source>
</evidence>
<name>A0AAN6X3P3_9PEZI</name>
<dbReference type="PANTHER" id="PTHR28106:SF1">
    <property type="entry name" value="MITOCHONDRIAL ATPASE COMPLEX SUBUNIT ATP10"/>
    <property type="match status" value="1"/>
</dbReference>
<comment type="caution">
    <text evidence="2">The sequence shown here is derived from an EMBL/GenBank/DDBJ whole genome shotgun (WGS) entry which is preliminary data.</text>
</comment>
<sequence length="350" mass="39200">MLSRTGLRTGRRTAACLLCQWRTFGTSYVRLADKPPSPAPAKSTTKPAPVPTAGGPPTPAPDSPLANAPRSYGKKVREFTPTPLSRPIGMNHPPKAGENWGVDTRSIKQRRDDFVDYNKHLARREQLKSKFSRPYFRDWTNINLHKGKTFVAPPRPFKADLSLYFPNLHGRTLGKTPEAKSADTTPLLEGRATIIALFSGVWAENQANTFISAEANPSLHTMIDETQGRAQLVRVNIEEDWLKAMLVRLFMSSMRKQVGEANWDKYFIVRKGITDEIRESIGLLNSKVGYVYLVDHQCRIRWAGSGDAAEGEREGLLRALHWVLEEIKQEGVAANFVRKPVSKQIAGEKK</sequence>
<dbReference type="GO" id="GO:0005743">
    <property type="term" value="C:mitochondrial inner membrane"/>
    <property type="evidence" value="ECO:0007669"/>
    <property type="project" value="TreeGrafter"/>
</dbReference>
<gene>
    <name evidence="2" type="ORF">QBC35DRAFT_483058</name>
</gene>
<evidence type="ECO:0000313" key="3">
    <source>
        <dbReference type="Proteomes" id="UP001302126"/>
    </source>
</evidence>
<dbReference type="EMBL" id="MU864353">
    <property type="protein sequence ID" value="KAK4192691.1"/>
    <property type="molecule type" value="Genomic_DNA"/>
</dbReference>
<reference evidence="2" key="1">
    <citation type="journal article" date="2023" name="Mol. Phylogenet. Evol.">
        <title>Genome-scale phylogeny and comparative genomics of the fungal order Sordariales.</title>
        <authorList>
            <person name="Hensen N."/>
            <person name="Bonometti L."/>
            <person name="Westerberg I."/>
            <person name="Brannstrom I.O."/>
            <person name="Guillou S."/>
            <person name="Cros-Aarteil S."/>
            <person name="Calhoun S."/>
            <person name="Haridas S."/>
            <person name="Kuo A."/>
            <person name="Mondo S."/>
            <person name="Pangilinan J."/>
            <person name="Riley R."/>
            <person name="LaButti K."/>
            <person name="Andreopoulos B."/>
            <person name="Lipzen A."/>
            <person name="Chen C."/>
            <person name="Yan M."/>
            <person name="Daum C."/>
            <person name="Ng V."/>
            <person name="Clum A."/>
            <person name="Steindorff A."/>
            <person name="Ohm R.A."/>
            <person name="Martin F."/>
            <person name="Silar P."/>
            <person name="Natvig D.O."/>
            <person name="Lalanne C."/>
            <person name="Gautier V."/>
            <person name="Ament-Velasquez S.L."/>
            <person name="Kruys A."/>
            <person name="Hutchinson M.I."/>
            <person name="Powell A.J."/>
            <person name="Barry K."/>
            <person name="Miller A.N."/>
            <person name="Grigoriev I.V."/>
            <person name="Debuchy R."/>
            <person name="Gladieux P."/>
            <person name="Hiltunen Thoren M."/>
            <person name="Johannesson H."/>
        </authorList>
    </citation>
    <scope>NUCLEOTIDE SEQUENCE</scope>
    <source>
        <strain evidence="2">PSN309</strain>
    </source>
</reference>
<organism evidence="2 3">
    <name type="scientific">Podospora australis</name>
    <dbReference type="NCBI Taxonomy" id="1536484"/>
    <lineage>
        <taxon>Eukaryota</taxon>
        <taxon>Fungi</taxon>
        <taxon>Dikarya</taxon>
        <taxon>Ascomycota</taxon>
        <taxon>Pezizomycotina</taxon>
        <taxon>Sordariomycetes</taxon>
        <taxon>Sordariomycetidae</taxon>
        <taxon>Sordariales</taxon>
        <taxon>Podosporaceae</taxon>
        <taxon>Podospora</taxon>
    </lineage>
</organism>
<evidence type="ECO:0000256" key="1">
    <source>
        <dbReference type="SAM" id="MobiDB-lite"/>
    </source>
</evidence>
<dbReference type="GO" id="GO:0033615">
    <property type="term" value="P:mitochondrial proton-transporting ATP synthase complex assembly"/>
    <property type="evidence" value="ECO:0007669"/>
    <property type="project" value="TreeGrafter"/>
</dbReference>
<dbReference type="Proteomes" id="UP001302126">
    <property type="component" value="Unassembled WGS sequence"/>
</dbReference>
<keyword evidence="3" id="KW-1185">Reference proteome</keyword>
<dbReference type="InterPro" id="IPR007849">
    <property type="entry name" value="ATP10"/>
</dbReference>
<proteinExistence type="predicted"/>
<feature type="region of interest" description="Disordered" evidence="1">
    <location>
        <begin position="32"/>
        <end position="101"/>
    </location>
</feature>